<proteinExistence type="predicted"/>
<dbReference type="Proteomes" id="UP000814033">
    <property type="component" value="Unassembled WGS sequence"/>
</dbReference>
<organism evidence="1 2">
    <name type="scientific">Auriscalpium vulgare</name>
    <dbReference type="NCBI Taxonomy" id="40419"/>
    <lineage>
        <taxon>Eukaryota</taxon>
        <taxon>Fungi</taxon>
        <taxon>Dikarya</taxon>
        <taxon>Basidiomycota</taxon>
        <taxon>Agaricomycotina</taxon>
        <taxon>Agaricomycetes</taxon>
        <taxon>Russulales</taxon>
        <taxon>Auriscalpiaceae</taxon>
        <taxon>Auriscalpium</taxon>
    </lineage>
</organism>
<accession>A0ACB8R4P3</accession>
<dbReference type="EMBL" id="MU276368">
    <property type="protein sequence ID" value="KAI0039029.1"/>
    <property type="molecule type" value="Genomic_DNA"/>
</dbReference>
<sequence>PHAILDQHNRIVVPMPGRPADDDTWPDVTTLADAEVADDGKTIKFTRKQLRSRRRRYASLSMGYSFGGGQTEPMNMAPKNQSQEEACARLRAHGPLQCMAGFASSAYYTSSPLKWTMYDDVLKDIRAQNPSLTPPYPNSVFPAATFNFGPRVATAPHRDYYNVPFGWCAITALGNYDPKFGGHLILWDLKLVIEFPPGSTILIPSALLTHSNAAIRPGETRRSFTQYCAGGLMRWHRYGMRTEAVLRQADPALKVALDASVDQRAAEALGQFRVWEAAPEDRDGAQ</sequence>
<feature type="non-terminal residue" evidence="1">
    <location>
        <position position="1"/>
    </location>
</feature>
<protein>
    <submittedName>
        <fullName evidence="1">Uncharacterized protein</fullName>
    </submittedName>
</protein>
<reference evidence="1" key="1">
    <citation type="submission" date="2021-02" db="EMBL/GenBank/DDBJ databases">
        <authorList>
            <consortium name="DOE Joint Genome Institute"/>
            <person name="Ahrendt S."/>
            <person name="Looney B.P."/>
            <person name="Miyauchi S."/>
            <person name="Morin E."/>
            <person name="Drula E."/>
            <person name="Courty P.E."/>
            <person name="Chicoki N."/>
            <person name="Fauchery L."/>
            <person name="Kohler A."/>
            <person name="Kuo A."/>
            <person name="Labutti K."/>
            <person name="Pangilinan J."/>
            <person name="Lipzen A."/>
            <person name="Riley R."/>
            <person name="Andreopoulos W."/>
            <person name="He G."/>
            <person name="Johnson J."/>
            <person name="Barry K.W."/>
            <person name="Grigoriev I.V."/>
            <person name="Nagy L."/>
            <person name="Hibbett D."/>
            <person name="Henrissat B."/>
            <person name="Matheny P.B."/>
            <person name="Labbe J."/>
            <person name="Martin F."/>
        </authorList>
    </citation>
    <scope>NUCLEOTIDE SEQUENCE</scope>
    <source>
        <strain evidence="1">FP105234-sp</strain>
    </source>
</reference>
<keyword evidence="2" id="KW-1185">Reference proteome</keyword>
<name>A0ACB8R4P3_9AGAM</name>
<evidence type="ECO:0000313" key="2">
    <source>
        <dbReference type="Proteomes" id="UP000814033"/>
    </source>
</evidence>
<evidence type="ECO:0000313" key="1">
    <source>
        <dbReference type="EMBL" id="KAI0039029.1"/>
    </source>
</evidence>
<reference evidence="1" key="2">
    <citation type="journal article" date="2022" name="New Phytol.">
        <title>Evolutionary transition to the ectomycorrhizal habit in the genomes of a hyperdiverse lineage of mushroom-forming fungi.</title>
        <authorList>
            <person name="Looney B."/>
            <person name="Miyauchi S."/>
            <person name="Morin E."/>
            <person name="Drula E."/>
            <person name="Courty P.E."/>
            <person name="Kohler A."/>
            <person name="Kuo A."/>
            <person name="LaButti K."/>
            <person name="Pangilinan J."/>
            <person name="Lipzen A."/>
            <person name="Riley R."/>
            <person name="Andreopoulos W."/>
            <person name="He G."/>
            <person name="Johnson J."/>
            <person name="Nolan M."/>
            <person name="Tritt A."/>
            <person name="Barry K.W."/>
            <person name="Grigoriev I.V."/>
            <person name="Nagy L.G."/>
            <person name="Hibbett D."/>
            <person name="Henrissat B."/>
            <person name="Matheny P.B."/>
            <person name="Labbe J."/>
            <person name="Martin F.M."/>
        </authorList>
    </citation>
    <scope>NUCLEOTIDE SEQUENCE</scope>
    <source>
        <strain evidence="1">FP105234-sp</strain>
    </source>
</reference>
<gene>
    <name evidence="1" type="ORF">FA95DRAFT_1504733</name>
</gene>
<comment type="caution">
    <text evidence="1">The sequence shown here is derived from an EMBL/GenBank/DDBJ whole genome shotgun (WGS) entry which is preliminary data.</text>
</comment>